<dbReference type="AlphaFoldDB" id="A0A073HWT2"/>
<name>A0A073HWT2_9SPIT</name>
<keyword evidence="3" id="KW-1185">Reference proteome</keyword>
<feature type="transmembrane region" description="Helical" evidence="1">
    <location>
        <begin position="92"/>
        <end position="111"/>
    </location>
</feature>
<accession>A0A073HWT2</accession>
<organism evidence="2 3">
    <name type="scientific">Oxytricha trifallax</name>
    <dbReference type="NCBI Taxonomy" id="1172189"/>
    <lineage>
        <taxon>Eukaryota</taxon>
        <taxon>Sar</taxon>
        <taxon>Alveolata</taxon>
        <taxon>Ciliophora</taxon>
        <taxon>Intramacronucleata</taxon>
        <taxon>Spirotrichea</taxon>
        <taxon>Stichotrichia</taxon>
        <taxon>Sporadotrichida</taxon>
        <taxon>Oxytrichidae</taxon>
        <taxon>Oxytrichinae</taxon>
        <taxon>Oxytricha</taxon>
    </lineage>
</organism>
<keyword evidence="1" id="KW-1133">Transmembrane helix</keyword>
<keyword evidence="1" id="KW-0472">Membrane</keyword>
<keyword evidence="1" id="KW-0812">Transmembrane</keyword>
<dbReference type="Proteomes" id="UP000053232">
    <property type="component" value="Unassembled WGS sequence"/>
</dbReference>
<dbReference type="EMBL" id="ARYC01020566">
    <property type="protein sequence ID" value="KEJ82438.1"/>
    <property type="molecule type" value="Genomic_DNA"/>
</dbReference>
<reference evidence="3" key="1">
    <citation type="journal article" date="2014" name="Cell">
        <title>The Architecture of a Scrambled Genome Reveals Massive Levels of Genomic Rearrangement during Development.</title>
        <authorList>
            <person name="Chen X."/>
            <person name="Bracht J.R."/>
            <person name="Goldman A.D."/>
            <person name="Dolzhenko E."/>
            <person name="Clay D.M."/>
            <person name="Swart E.C."/>
            <person name="Perlman D.H."/>
            <person name="Doak T.G."/>
            <person name="Stuart A."/>
            <person name="Amemiya C.T."/>
            <person name="Sebra R.P."/>
            <person name="Landweber L.F."/>
        </authorList>
    </citation>
    <scope>NUCLEOTIDE SEQUENCE [LARGE SCALE GENOMIC DNA]</scope>
    <source>
        <strain evidence="3">JRB310</strain>
    </source>
</reference>
<evidence type="ECO:0000313" key="3">
    <source>
        <dbReference type="Proteomes" id="UP000053232"/>
    </source>
</evidence>
<evidence type="ECO:0000313" key="2">
    <source>
        <dbReference type="EMBL" id="KEJ82438.1"/>
    </source>
</evidence>
<sequence length="135" mass="15567">MLMRQSSSQKYFQKKSHLLHTASLNQYFQNESVVQIADAQQNFNNVQMVKGMAKISIQSCCRREFSPYPFAVIATEPLHDVKRNPYRCLKMFLVFIFQMLTTTFILLPINYETELSPGTSSHLMQGNLSPSPLQK</sequence>
<gene>
    <name evidence="2" type="ORF">OXYTRIMIC_785</name>
</gene>
<comment type="caution">
    <text evidence="2">The sequence shown here is derived from an EMBL/GenBank/DDBJ whole genome shotgun (WGS) entry which is preliminary data.</text>
</comment>
<evidence type="ECO:0000256" key="1">
    <source>
        <dbReference type="SAM" id="Phobius"/>
    </source>
</evidence>
<proteinExistence type="predicted"/>
<protein>
    <submittedName>
        <fullName evidence="2">Uncharacterized protein</fullName>
    </submittedName>
</protein>